<keyword evidence="3 10" id="KW-0813">Transport</keyword>
<evidence type="ECO:0000256" key="3">
    <source>
        <dbReference type="ARBA" id="ARBA00022448"/>
    </source>
</evidence>
<evidence type="ECO:0000256" key="2">
    <source>
        <dbReference type="ARBA" id="ARBA00009810"/>
    </source>
</evidence>
<keyword evidence="7 10" id="KW-0472">Membrane</keyword>
<keyword evidence="4 10" id="KW-1134">Transmembrane beta strand</keyword>
<evidence type="ECO:0000259" key="13">
    <source>
        <dbReference type="Pfam" id="PF07715"/>
    </source>
</evidence>
<name>A0ABQ2XA21_9BURK</name>
<dbReference type="InterPro" id="IPR000531">
    <property type="entry name" value="Beta-barrel_TonB"/>
</dbReference>
<dbReference type="Proteomes" id="UP000620127">
    <property type="component" value="Unassembled WGS sequence"/>
</dbReference>
<comment type="caution">
    <text evidence="14">The sequence shown here is derived from an EMBL/GenBank/DDBJ whole genome shotgun (WGS) entry which is preliminary data.</text>
</comment>
<dbReference type="InterPro" id="IPR036942">
    <property type="entry name" value="Beta-barrel_TonB_sf"/>
</dbReference>
<keyword evidence="8" id="KW-0675">Receptor</keyword>
<dbReference type="InterPro" id="IPR012910">
    <property type="entry name" value="Plug_dom"/>
</dbReference>
<dbReference type="EMBL" id="BMYT01000001">
    <property type="protein sequence ID" value="GGX06234.1"/>
    <property type="molecule type" value="Genomic_DNA"/>
</dbReference>
<dbReference type="PANTHER" id="PTHR47234">
    <property type="match status" value="1"/>
</dbReference>
<keyword evidence="9 10" id="KW-0998">Cell outer membrane</keyword>
<dbReference type="Pfam" id="PF00593">
    <property type="entry name" value="TonB_dep_Rec_b-barrel"/>
    <property type="match status" value="1"/>
</dbReference>
<keyword evidence="5 10" id="KW-0812">Transmembrane</keyword>
<evidence type="ECO:0000313" key="14">
    <source>
        <dbReference type="EMBL" id="GGX06234.1"/>
    </source>
</evidence>
<evidence type="ECO:0000313" key="15">
    <source>
        <dbReference type="Proteomes" id="UP000620127"/>
    </source>
</evidence>
<dbReference type="InterPro" id="IPR037066">
    <property type="entry name" value="Plug_dom_sf"/>
</dbReference>
<organism evidence="14 15">
    <name type="scientific">Undibacterium macrobrachii</name>
    <dbReference type="NCBI Taxonomy" id="1119058"/>
    <lineage>
        <taxon>Bacteria</taxon>
        <taxon>Pseudomonadati</taxon>
        <taxon>Pseudomonadota</taxon>
        <taxon>Betaproteobacteria</taxon>
        <taxon>Burkholderiales</taxon>
        <taxon>Oxalobacteraceae</taxon>
        <taxon>Undibacterium</taxon>
    </lineage>
</organism>
<evidence type="ECO:0000256" key="11">
    <source>
        <dbReference type="RuleBase" id="RU003357"/>
    </source>
</evidence>
<dbReference type="Gene3D" id="2.40.170.20">
    <property type="entry name" value="TonB-dependent receptor, beta-barrel domain"/>
    <property type="match status" value="1"/>
</dbReference>
<dbReference type="PROSITE" id="PS52016">
    <property type="entry name" value="TONB_DEPENDENT_REC_3"/>
    <property type="match status" value="1"/>
</dbReference>
<dbReference type="InterPro" id="IPR039426">
    <property type="entry name" value="TonB-dep_rcpt-like"/>
</dbReference>
<evidence type="ECO:0000256" key="4">
    <source>
        <dbReference type="ARBA" id="ARBA00022452"/>
    </source>
</evidence>
<evidence type="ECO:0000259" key="12">
    <source>
        <dbReference type="Pfam" id="PF00593"/>
    </source>
</evidence>
<feature type="domain" description="TonB-dependent receptor-like beta-barrel" evidence="12">
    <location>
        <begin position="399"/>
        <end position="923"/>
    </location>
</feature>
<evidence type="ECO:0008006" key="16">
    <source>
        <dbReference type="Google" id="ProtNLM"/>
    </source>
</evidence>
<evidence type="ECO:0000256" key="9">
    <source>
        <dbReference type="ARBA" id="ARBA00023237"/>
    </source>
</evidence>
<reference evidence="15" key="1">
    <citation type="journal article" date="2019" name="Int. J. Syst. Evol. Microbiol.">
        <title>The Global Catalogue of Microorganisms (GCM) 10K type strain sequencing project: providing services to taxonomists for standard genome sequencing and annotation.</title>
        <authorList>
            <consortium name="The Broad Institute Genomics Platform"/>
            <consortium name="The Broad Institute Genome Sequencing Center for Infectious Disease"/>
            <person name="Wu L."/>
            <person name="Ma J."/>
        </authorList>
    </citation>
    <scope>NUCLEOTIDE SEQUENCE [LARGE SCALE GENOMIC DNA]</scope>
    <source>
        <strain evidence="15">KCTC 23916</strain>
    </source>
</reference>
<feature type="domain" description="TonB-dependent receptor plug" evidence="13">
    <location>
        <begin position="68"/>
        <end position="185"/>
    </location>
</feature>
<evidence type="ECO:0000256" key="1">
    <source>
        <dbReference type="ARBA" id="ARBA00004571"/>
    </source>
</evidence>
<gene>
    <name evidence="14" type="ORF">GCM10011282_10780</name>
</gene>
<keyword evidence="15" id="KW-1185">Reference proteome</keyword>
<proteinExistence type="inferred from homology"/>
<dbReference type="SUPFAM" id="SSF56935">
    <property type="entry name" value="Porins"/>
    <property type="match status" value="1"/>
</dbReference>
<evidence type="ECO:0000256" key="5">
    <source>
        <dbReference type="ARBA" id="ARBA00022692"/>
    </source>
</evidence>
<accession>A0ABQ2XA21</accession>
<evidence type="ECO:0000256" key="10">
    <source>
        <dbReference type="PROSITE-ProRule" id="PRU01360"/>
    </source>
</evidence>
<comment type="subcellular location">
    <subcellularLocation>
        <location evidence="1 10">Cell outer membrane</location>
        <topology evidence="1 10">Multi-pass membrane protein</topology>
    </subcellularLocation>
</comment>
<evidence type="ECO:0000256" key="8">
    <source>
        <dbReference type="ARBA" id="ARBA00023170"/>
    </source>
</evidence>
<comment type="similarity">
    <text evidence="2 10 11">Belongs to the TonB-dependent receptor family.</text>
</comment>
<dbReference type="Pfam" id="PF07715">
    <property type="entry name" value="Plug"/>
    <property type="match status" value="1"/>
</dbReference>
<evidence type="ECO:0000256" key="6">
    <source>
        <dbReference type="ARBA" id="ARBA00023077"/>
    </source>
</evidence>
<dbReference type="Gene3D" id="2.170.130.10">
    <property type="entry name" value="TonB-dependent receptor, plug domain"/>
    <property type="match status" value="1"/>
</dbReference>
<evidence type="ECO:0000256" key="7">
    <source>
        <dbReference type="ARBA" id="ARBA00023136"/>
    </source>
</evidence>
<keyword evidence="6 11" id="KW-0798">TonB box</keyword>
<dbReference type="PANTHER" id="PTHR47234:SF2">
    <property type="entry name" value="TONB-DEPENDENT RECEPTOR"/>
    <property type="match status" value="1"/>
</dbReference>
<protein>
    <recommendedName>
        <fullName evidence="16">TonB-dependent receptor</fullName>
    </recommendedName>
</protein>
<sequence length="953" mass="104357">MMLKTIENKGVILRKQIKVKAIVIALTLSFGSHSSGWAQDLVKANADEKSSAQRVVVTGSNVKRIDAETAAPLQIISKAEIMQSGAVTVKDILELSTSNDRSAISDLSGANSWASGASGVSLRNLGVSATLVLINGRRLPSFGFADGLQNTFVNVDAIPASAVERVEILRDGASAIYGSSAIAGVVNIITRKDFKGVQISASKQQSVINRKLNNQSFANLTAGFGDLDKDGYNLFASLDLYKRGSYKDDFVNRRLPEWYLKLNPARDTGKIDSLSTGAFPGNYTGRYPANYADPKLAGTRISKAMPGCAAENLIDGLCRYNYWKDSDAMPGAERAAFYSMANLKISDDMSAWAEIQLADTKSTYNTAIPRSNVTGSSLSWYDSIKGELQYFVDPTLPVGHPNNPYTFPIGLNYRFADHPDMFKNIGGSQQYRAVAGLLGKTAGWEWDAAIGYMGGRAHQRQQLYRDRYEYTKAITSGEYKFGQQNPRALLDKMFPVMGSDGKSSESWLDFKASKEVMNLAGGPMTLVLGADVRHETFLHKSMDNILQARIVQFSGVSIDGSRNVSAAFAELNAPITKKLELDFALRADKSGPTDLEVIPKANASYLVSDQLKIRGTMSRGYRAPSLPETGNGGASWFTGGDDPKRCDMANKIYDALMLGDATDRSNALTAYYSGCETGFPSTVTPNPNLEPERSRIYSLGFVLQPTKNTAITLDYWNVSRFNEIAVRGSDYILANEDIRPGLVVRGALSPQDIEFGQRASQLAGVPLGFKVGPVQGVRDQYSNVTKSKMAGVDLSVRSNWNLGEYGRLTTNLESTIQIDTLWFDTDKQRFSENYVGYRYYPRVVSNLSANWSKAVWSAGARGYFQSERKLAWGADDTSNTIEACAERKVSASGCKLGADFTVDIYGSYSGFKDLRIGFNLFNVMNRKTQIENRAGGPLPLRGTSLKLWGEYKF</sequence>